<proteinExistence type="predicted"/>
<dbReference type="Proteomes" id="UP000598120">
    <property type="component" value="Unassembled WGS sequence"/>
</dbReference>
<dbReference type="AlphaFoldDB" id="A0A8J2XJ68"/>
<reference evidence="1 2" key="1">
    <citation type="journal article" date="2014" name="Int. J. Syst. Evol. Microbiol.">
        <title>Complete genome sequence of Corynebacterium casei LMG S-19264T (=DSM 44701T), isolated from a smear-ripened cheese.</title>
        <authorList>
            <consortium name="US DOE Joint Genome Institute (JGI-PGF)"/>
            <person name="Walter F."/>
            <person name="Albersmeier A."/>
            <person name="Kalinowski J."/>
            <person name="Ruckert C."/>
        </authorList>
    </citation>
    <scope>NUCLEOTIDE SEQUENCE [LARGE SCALE GENOMIC DNA]</scope>
    <source>
        <strain evidence="1 2">CGMCC 1.15295</strain>
    </source>
</reference>
<name>A0A8J2XJ68_9FLAO</name>
<comment type="caution">
    <text evidence="1">The sequence shown here is derived from an EMBL/GenBank/DDBJ whole genome shotgun (WGS) entry which is preliminary data.</text>
</comment>
<organism evidence="1 2">
    <name type="scientific">Aquaticitalea lipolytica</name>
    <dbReference type="NCBI Taxonomy" id="1247562"/>
    <lineage>
        <taxon>Bacteria</taxon>
        <taxon>Pseudomonadati</taxon>
        <taxon>Bacteroidota</taxon>
        <taxon>Flavobacteriia</taxon>
        <taxon>Flavobacteriales</taxon>
        <taxon>Flavobacteriaceae</taxon>
        <taxon>Aquaticitalea</taxon>
    </lineage>
</organism>
<keyword evidence="2" id="KW-1185">Reference proteome</keyword>
<protein>
    <submittedName>
        <fullName evidence="1">Uncharacterized protein</fullName>
    </submittedName>
</protein>
<accession>A0A8J2XJ68</accession>
<dbReference type="EMBL" id="BMIC01000004">
    <property type="protein sequence ID" value="GFZ89203.1"/>
    <property type="molecule type" value="Genomic_DNA"/>
</dbReference>
<gene>
    <name evidence="1" type="ORF">GCM10011531_20900</name>
</gene>
<sequence length="49" mass="5526">MKTNKVIKLTPKQTTVAKSATMKSRENTVNLKAHNNTLMIKNLSSLIKR</sequence>
<evidence type="ECO:0000313" key="2">
    <source>
        <dbReference type="Proteomes" id="UP000598120"/>
    </source>
</evidence>
<evidence type="ECO:0000313" key="1">
    <source>
        <dbReference type="EMBL" id="GFZ89203.1"/>
    </source>
</evidence>